<evidence type="ECO:0000313" key="7">
    <source>
        <dbReference type="Proteomes" id="UP000280307"/>
    </source>
</evidence>
<organism evidence="6 7">
    <name type="scientific">Candidatus Viridilinea halotolerans</name>
    <dbReference type="NCBI Taxonomy" id="2491704"/>
    <lineage>
        <taxon>Bacteria</taxon>
        <taxon>Bacillati</taxon>
        <taxon>Chloroflexota</taxon>
        <taxon>Chloroflexia</taxon>
        <taxon>Chloroflexales</taxon>
        <taxon>Chloroflexineae</taxon>
        <taxon>Oscillochloridaceae</taxon>
        <taxon>Candidatus Viridilinea</taxon>
    </lineage>
</organism>
<dbReference type="EMBL" id="RSAS01000236">
    <property type="protein sequence ID" value="RRR74818.1"/>
    <property type="molecule type" value="Genomic_DNA"/>
</dbReference>
<feature type="transmembrane region" description="Helical" evidence="5">
    <location>
        <begin position="283"/>
        <end position="301"/>
    </location>
</feature>
<keyword evidence="2 5" id="KW-0812">Transmembrane</keyword>
<dbReference type="AlphaFoldDB" id="A0A426U4H9"/>
<reference evidence="6 7" key="1">
    <citation type="submission" date="2018-12" db="EMBL/GenBank/DDBJ databases">
        <title>Genome Sequence of Candidatus Viridilinea halotolerans isolated from saline sulfide-rich spring.</title>
        <authorList>
            <person name="Grouzdev D.S."/>
            <person name="Burganskaya E.I."/>
            <person name="Krutkina M.S."/>
            <person name="Sukhacheva M.V."/>
            <person name="Gorlenko V.M."/>
        </authorList>
    </citation>
    <scope>NUCLEOTIDE SEQUENCE [LARGE SCALE GENOMIC DNA]</scope>
    <source>
        <strain evidence="6">Chok-6</strain>
    </source>
</reference>
<feature type="transmembrane region" description="Helical" evidence="5">
    <location>
        <begin position="220"/>
        <end position="239"/>
    </location>
</feature>
<dbReference type="Pfam" id="PF02361">
    <property type="entry name" value="CbiQ"/>
    <property type="match status" value="1"/>
</dbReference>
<protein>
    <recommendedName>
        <fullName evidence="8">Energy-coupling factor transporter transmembrane protein EcfT</fullName>
    </recommendedName>
</protein>
<dbReference type="GO" id="GO:0005886">
    <property type="term" value="C:plasma membrane"/>
    <property type="evidence" value="ECO:0007669"/>
    <property type="project" value="TreeGrafter"/>
</dbReference>
<comment type="caution">
    <text evidence="6">The sequence shown here is derived from an EMBL/GenBank/DDBJ whole genome shotgun (WGS) entry which is preliminary data.</text>
</comment>
<evidence type="ECO:0008006" key="8">
    <source>
        <dbReference type="Google" id="ProtNLM"/>
    </source>
</evidence>
<evidence type="ECO:0000256" key="5">
    <source>
        <dbReference type="SAM" id="Phobius"/>
    </source>
</evidence>
<feature type="transmembrane region" description="Helical" evidence="5">
    <location>
        <begin position="245"/>
        <end position="263"/>
    </location>
</feature>
<keyword evidence="3 5" id="KW-1133">Transmembrane helix</keyword>
<evidence type="ECO:0000256" key="4">
    <source>
        <dbReference type="ARBA" id="ARBA00023136"/>
    </source>
</evidence>
<evidence type="ECO:0000256" key="2">
    <source>
        <dbReference type="ARBA" id="ARBA00022692"/>
    </source>
</evidence>
<proteinExistence type="predicted"/>
<evidence type="ECO:0000313" key="6">
    <source>
        <dbReference type="EMBL" id="RRR74818.1"/>
    </source>
</evidence>
<feature type="transmembrane region" description="Helical" evidence="5">
    <location>
        <begin position="60"/>
        <end position="80"/>
    </location>
</feature>
<feature type="transmembrane region" description="Helical" evidence="5">
    <location>
        <begin position="313"/>
        <end position="335"/>
    </location>
</feature>
<dbReference type="PANTHER" id="PTHR33514:SF15">
    <property type="entry name" value="COBALT TRANSPORT PROTEIN"/>
    <property type="match status" value="1"/>
</dbReference>
<dbReference type="PANTHER" id="PTHR33514">
    <property type="entry name" value="PROTEIN ABCI12, CHLOROPLASTIC"/>
    <property type="match status" value="1"/>
</dbReference>
<gene>
    <name evidence="6" type="ORF">EI684_06195</name>
</gene>
<name>A0A426U4H9_9CHLR</name>
<accession>A0A426U4H9</accession>
<feature type="transmembrane region" description="Helical" evidence="5">
    <location>
        <begin position="112"/>
        <end position="134"/>
    </location>
</feature>
<sequence length="346" mass="37209">MSNPPTLLLHPLTWVVWLVVAITAITLTRNPLYVLTLLLLLALVAEVERPLGRQRPLDPILFAAFTVAIGGSFNLLTVHYGDTVLVRLPSSWPLIGGPLTMEALVYGMTNGLVIGALIAAFAAFGAAMPVGALLRLVPRAFYPLAVVVAIAVTYVPLTFRHAREIREAQQLRGLQLRTWRDSLPLLLPLLIGGLERAIQLAEALAARGFAADRVPQRLRLLLIGGLACLFVGILLRVVWGQALLGAGLLLVGAVLALGSLYAAGRGAPRSHYRHYGWRRNDGLVLSGAGLTFAALLVPWHGSASLFYTPYPTLHVPAFEPLLALAFLGLLAPLLIRMRVSGVGRLP</sequence>
<dbReference type="Proteomes" id="UP000280307">
    <property type="component" value="Unassembled WGS sequence"/>
</dbReference>
<feature type="transmembrane region" description="Helical" evidence="5">
    <location>
        <begin position="7"/>
        <end position="25"/>
    </location>
</feature>
<keyword evidence="4 5" id="KW-0472">Membrane</keyword>
<evidence type="ECO:0000256" key="3">
    <source>
        <dbReference type="ARBA" id="ARBA00022989"/>
    </source>
</evidence>
<comment type="subcellular location">
    <subcellularLocation>
        <location evidence="1">Membrane</location>
        <topology evidence="1">Multi-pass membrane protein</topology>
    </subcellularLocation>
</comment>
<feature type="transmembrane region" description="Helical" evidence="5">
    <location>
        <begin position="140"/>
        <end position="159"/>
    </location>
</feature>
<dbReference type="InterPro" id="IPR003339">
    <property type="entry name" value="ABC/ECF_trnsptr_transmembrane"/>
</dbReference>
<evidence type="ECO:0000256" key="1">
    <source>
        <dbReference type="ARBA" id="ARBA00004141"/>
    </source>
</evidence>